<evidence type="ECO:0000256" key="2">
    <source>
        <dbReference type="ARBA" id="ARBA00023239"/>
    </source>
</evidence>
<dbReference type="InterPro" id="IPR045337">
    <property type="entry name" value="MmgE_PrpD_C"/>
</dbReference>
<dbReference type="InterPro" id="IPR045336">
    <property type="entry name" value="MmgE_PrpD_N"/>
</dbReference>
<evidence type="ECO:0000256" key="1">
    <source>
        <dbReference type="ARBA" id="ARBA00006174"/>
    </source>
</evidence>
<dbReference type="InterPro" id="IPR012705">
    <property type="entry name" value="2Me_IsoCit_deHydtase_PrpD"/>
</dbReference>
<dbReference type="PANTHER" id="PTHR16943">
    <property type="entry name" value="2-METHYLCITRATE DEHYDRATASE-RELATED"/>
    <property type="match status" value="1"/>
</dbReference>
<dbReference type="Pfam" id="PF19305">
    <property type="entry name" value="MmgE_PrpD_C"/>
    <property type="match status" value="1"/>
</dbReference>
<name>A0ABR3TBG4_9PEZI</name>
<dbReference type="SUPFAM" id="SSF103378">
    <property type="entry name" value="2-methylcitrate dehydratase PrpD"/>
    <property type="match status" value="1"/>
</dbReference>
<feature type="domain" description="MmgE/PrpD C-terminal" evidence="4">
    <location>
        <begin position="287"/>
        <end position="460"/>
    </location>
</feature>
<comment type="caution">
    <text evidence="5">The sequence shown here is derived from an EMBL/GenBank/DDBJ whole genome shotgun (WGS) entry which is preliminary data.</text>
</comment>
<dbReference type="PANTHER" id="PTHR16943:SF15">
    <property type="entry name" value="DEHYDRATASE (PRPD), PUTATIVE-RELATED"/>
    <property type="match status" value="1"/>
</dbReference>
<evidence type="ECO:0008006" key="7">
    <source>
        <dbReference type="Google" id="ProtNLM"/>
    </source>
</evidence>
<evidence type="ECO:0000259" key="3">
    <source>
        <dbReference type="Pfam" id="PF03972"/>
    </source>
</evidence>
<gene>
    <name evidence="5" type="ORF">SLS56_000979</name>
</gene>
<dbReference type="NCBIfam" id="NF006943">
    <property type="entry name" value="PRK09425.1"/>
    <property type="match status" value="1"/>
</dbReference>
<keyword evidence="2" id="KW-0456">Lyase</keyword>
<dbReference type="Gene3D" id="1.10.4100.10">
    <property type="entry name" value="2-methylcitrate dehydratase PrpD"/>
    <property type="match status" value="1"/>
</dbReference>
<evidence type="ECO:0000313" key="6">
    <source>
        <dbReference type="Proteomes" id="UP001521116"/>
    </source>
</evidence>
<dbReference type="InterPro" id="IPR005656">
    <property type="entry name" value="MmgE_PrpD"/>
</dbReference>
<sequence length="483" mass="52562">MAPNGDDNSAQPYDAVIKSIVDYAYDYTPESPAAWARAKATLIDALGCACEGLATSSELVRLIGPPVGSPAVVPGGFKLPGTSFQLDLYKGSFDMGASIRYLDHNDAFPGAEWGHPSDNLGAILSASSIFARNEGLTITMRTIITALIKAYEIQGVFQIKNAFNKVGLDHVILVKVASTAVVSWLIGLTRDQALSAVSHAWMDGHPLRAYRQAPNTGPRKGWAAGDACQRAVHLALLARAGQPGARTAITAQRWGFSDVLFGGRTFEFARPFGSWVVETVLFKVNTAEGHGMTAVEAALQIVETMRAKGLRAEDIASIRVRTQEAGMIIINKQGPLHNPADRDHCLKYMVAVVLLKGAQIDTEDYQDSSPWASDPRVEELRSKSTMVEDKQFTADYHNPEIRSLTNAVQVTMKDGTELEDVVVEFPLGHFRRPESVPMVYEKAKRNLSLKLAPEKVDAVLSLAQNDEKLLATPVNDFLDLFAL</sequence>
<feature type="domain" description="MmgE/PrpD N-terminal" evidence="3">
    <location>
        <begin position="19"/>
        <end position="268"/>
    </location>
</feature>
<dbReference type="EMBL" id="JAJVDC020000005">
    <property type="protein sequence ID" value="KAL1636885.1"/>
    <property type="molecule type" value="Genomic_DNA"/>
</dbReference>
<dbReference type="InterPro" id="IPR042188">
    <property type="entry name" value="MmgE/PrpD_sf_2"/>
</dbReference>
<proteinExistence type="inferred from homology"/>
<protein>
    <recommendedName>
        <fullName evidence="7">2-methylcitrate dehydratase</fullName>
    </recommendedName>
</protein>
<dbReference type="Gene3D" id="3.30.1330.120">
    <property type="entry name" value="2-methylcitrate dehydratase PrpD"/>
    <property type="match status" value="1"/>
</dbReference>
<dbReference type="InterPro" id="IPR036148">
    <property type="entry name" value="MmgE/PrpD_sf"/>
</dbReference>
<accession>A0ABR3TBG4</accession>
<dbReference type="InterPro" id="IPR042183">
    <property type="entry name" value="MmgE/PrpD_sf_1"/>
</dbReference>
<comment type="similarity">
    <text evidence="1">Belongs to the PrpD family.</text>
</comment>
<organism evidence="5 6">
    <name type="scientific">Neofusicoccum ribis</name>
    <dbReference type="NCBI Taxonomy" id="45134"/>
    <lineage>
        <taxon>Eukaryota</taxon>
        <taxon>Fungi</taxon>
        <taxon>Dikarya</taxon>
        <taxon>Ascomycota</taxon>
        <taxon>Pezizomycotina</taxon>
        <taxon>Dothideomycetes</taxon>
        <taxon>Dothideomycetes incertae sedis</taxon>
        <taxon>Botryosphaeriales</taxon>
        <taxon>Botryosphaeriaceae</taxon>
        <taxon>Neofusicoccum</taxon>
    </lineage>
</organism>
<evidence type="ECO:0000313" key="5">
    <source>
        <dbReference type="EMBL" id="KAL1636885.1"/>
    </source>
</evidence>
<dbReference type="NCBIfam" id="TIGR02330">
    <property type="entry name" value="prpD"/>
    <property type="match status" value="1"/>
</dbReference>
<keyword evidence="6" id="KW-1185">Reference proteome</keyword>
<dbReference type="Pfam" id="PF03972">
    <property type="entry name" value="MmgE_PrpD_N"/>
    <property type="match status" value="1"/>
</dbReference>
<dbReference type="Proteomes" id="UP001521116">
    <property type="component" value="Unassembled WGS sequence"/>
</dbReference>
<reference evidence="5 6" key="1">
    <citation type="submission" date="2024-02" db="EMBL/GenBank/DDBJ databases">
        <title>De novo assembly and annotation of 12 fungi associated with fruit tree decline syndrome in Ontario, Canada.</title>
        <authorList>
            <person name="Sulman M."/>
            <person name="Ellouze W."/>
            <person name="Ilyukhin E."/>
        </authorList>
    </citation>
    <scope>NUCLEOTIDE SEQUENCE [LARGE SCALE GENOMIC DNA]</scope>
    <source>
        <strain evidence="5 6">M1-105</strain>
    </source>
</reference>
<evidence type="ECO:0000259" key="4">
    <source>
        <dbReference type="Pfam" id="PF19305"/>
    </source>
</evidence>